<protein>
    <submittedName>
        <fullName evidence="3">Uncharacterized protein</fullName>
    </submittedName>
</protein>
<keyword evidence="2" id="KW-1133">Transmembrane helix</keyword>
<dbReference type="Proteomes" id="UP000019063">
    <property type="component" value="Unassembled WGS sequence"/>
</dbReference>
<feature type="transmembrane region" description="Helical" evidence="2">
    <location>
        <begin position="59"/>
        <end position="79"/>
    </location>
</feature>
<proteinExistence type="predicted"/>
<sequence>MAEETSARGTPIGLYGHEGPEAIGPGEVAATALAGAWVLLTGGYFALFGPEGTDGLRGVLILLAVFLPVALIWVAVMVMRSTRVLRAEAARLESAVDALRHAYVSQAQGGRNEPGPDSISRKLDEIAAAQRKTETALAVFSSTRAAARNAGGSPRPAEPAPAASTPPAQSGDQASLALSTPPDAMGPAIGTTDLIRALNFPDTPDDADGFAALRRALKDRPSAQLIQAAQDVLTLLSEDGIYMDDLRPDMARPEIWRRFAQGSRGREIAALGGIRDRSSLALAAARMREDPIFRDAAHHFLRLYDKGFARFEPEASDAEISDFADTRSSRAFMLLGRVAGTFD</sequence>
<name>W4HNF6_9RHOB</name>
<dbReference type="STRING" id="1379903.ATO8_05881"/>
<evidence type="ECO:0000256" key="2">
    <source>
        <dbReference type="SAM" id="Phobius"/>
    </source>
</evidence>
<evidence type="ECO:0000313" key="4">
    <source>
        <dbReference type="Proteomes" id="UP000019063"/>
    </source>
</evidence>
<keyword evidence="2" id="KW-0472">Membrane</keyword>
<dbReference type="eggNOG" id="ENOG502Z84M">
    <property type="taxonomic scope" value="Bacteria"/>
</dbReference>
<keyword evidence="2" id="KW-0812">Transmembrane</keyword>
<dbReference type="PATRIC" id="fig|1317118.6.peg.1213"/>
<reference evidence="3 4" key="1">
    <citation type="journal article" date="2014" name="Antonie Van Leeuwenhoek">
        <title>Roseivivax atlanticus sp. nov., isolated from surface seawater of the Atlantic Ocean.</title>
        <authorList>
            <person name="Li G."/>
            <person name="Lai Q."/>
            <person name="Liu X."/>
            <person name="Sun F."/>
            <person name="Shao Z."/>
        </authorList>
    </citation>
    <scope>NUCLEOTIDE SEQUENCE [LARGE SCALE GENOMIC DNA]</scope>
    <source>
        <strain evidence="3 4">22II-s10s</strain>
    </source>
</reference>
<organism evidence="3 4">
    <name type="scientific">Roseivivax marinus</name>
    <dbReference type="NCBI Taxonomy" id="1379903"/>
    <lineage>
        <taxon>Bacteria</taxon>
        <taxon>Pseudomonadati</taxon>
        <taxon>Pseudomonadota</taxon>
        <taxon>Alphaproteobacteria</taxon>
        <taxon>Rhodobacterales</taxon>
        <taxon>Roseobacteraceae</taxon>
        <taxon>Roseivivax</taxon>
    </lineage>
</organism>
<dbReference type="RefSeq" id="WP_043842875.1">
    <property type="nucleotide sequence ID" value="NZ_AQQW01000003.1"/>
</dbReference>
<gene>
    <name evidence="3" type="ORF">ATO8_05881</name>
</gene>
<evidence type="ECO:0000256" key="1">
    <source>
        <dbReference type="SAM" id="MobiDB-lite"/>
    </source>
</evidence>
<feature type="transmembrane region" description="Helical" evidence="2">
    <location>
        <begin position="28"/>
        <end position="47"/>
    </location>
</feature>
<evidence type="ECO:0000313" key="3">
    <source>
        <dbReference type="EMBL" id="ETW13535.1"/>
    </source>
</evidence>
<keyword evidence="4" id="KW-1185">Reference proteome</keyword>
<feature type="region of interest" description="Disordered" evidence="1">
    <location>
        <begin position="147"/>
        <end position="189"/>
    </location>
</feature>
<feature type="compositionally biased region" description="Low complexity" evidence="1">
    <location>
        <begin position="150"/>
        <end position="171"/>
    </location>
</feature>
<dbReference type="AlphaFoldDB" id="W4HNF6"/>
<dbReference type="EMBL" id="AQQW01000003">
    <property type="protein sequence ID" value="ETW13535.1"/>
    <property type="molecule type" value="Genomic_DNA"/>
</dbReference>
<comment type="caution">
    <text evidence="3">The sequence shown here is derived from an EMBL/GenBank/DDBJ whole genome shotgun (WGS) entry which is preliminary data.</text>
</comment>
<accession>W4HNF6</accession>